<sequence length="548" mass="62138">MIVSESVGKKAKRAVGYVRVSTAEQADEGFSVAAQGELIRQECRRYGSELQFVKLYADEGISGKSIKRRPQMQQLLADVQAGEVDAVICWNISRIARNVANLLEIVDIFERNDVSFISINEKMDTQTPAGRLMLQIMASMGEYERNNIAENVYMGSRRRAVEGWNNSGLVLGYDNVVDENGNHTLQINPDEAKIIRHIFDLAVLGKGLRAIANELNQLGYETKRGNSFSTTAVKAILTNPLYVGKVRYGQYRHWDKKRRHGKQADYVLVDGQHPAIIEPQQWSRVVSLMKQRHKLPAWTRQGSNVLTGLLRCPECGGPMAAANTTNRLADGTRKRIRYYSCANFRNKGATVCHANSIRAEVAERLVREKLLQVLRLPKIGQQVIKQMKDTRQKRCQSLKRQQLSQQAEQTRLEQNVQEYEQLMADNHELQAAIRPRMEALENQLDQLHADHQQVAKQLAQVNQLPKPKSLDSLLALVVKLITPAKKDTLKQLYQAFIQKITFNRQQKLVWITVAFDDDVIQQLKTQSKAVELDKGSTAFSVPAFTFTF</sequence>
<dbReference type="PANTHER" id="PTHR30461:SF23">
    <property type="entry name" value="DNA RECOMBINASE-RELATED"/>
    <property type="match status" value="1"/>
</dbReference>
<dbReference type="InterPro" id="IPR025827">
    <property type="entry name" value="Zn_ribbon_recom_dom"/>
</dbReference>
<evidence type="ECO:0000256" key="5">
    <source>
        <dbReference type="PROSITE-ProRule" id="PRU10137"/>
    </source>
</evidence>
<dbReference type="InterPro" id="IPR038109">
    <property type="entry name" value="DNA_bind_recomb_sf"/>
</dbReference>
<protein>
    <submittedName>
        <fullName evidence="9">Cassette chromosome recombinase B [Lactobacillus plantarum 16]</fullName>
    </submittedName>
</protein>
<keyword evidence="2" id="KW-0238">DNA-binding</keyword>
<feature type="domain" description="Recombinase" evidence="8">
    <location>
        <begin position="170"/>
        <end position="295"/>
    </location>
</feature>
<dbReference type="Pfam" id="PF13408">
    <property type="entry name" value="Zn_ribbon_recom"/>
    <property type="match status" value="1"/>
</dbReference>
<dbReference type="PROSITE" id="PS51737">
    <property type="entry name" value="RECOMBINASE_DNA_BIND"/>
    <property type="match status" value="1"/>
</dbReference>
<dbReference type="GO" id="GO:0015074">
    <property type="term" value="P:DNA integration"/>
    <property type="evidence" value="ECO:0007669"/>
    <property type="project" value="UniProtKB-KW"/>
</dbReference>
<dbReference type="InterPro" id="IPR050639">
    <property type="entry name" value="SSR_resolvase"/>
</dbReference>
<dbReference type="PROSITE" id="PS00397">
    <property type="entry name" value="RECOMBINASES_1"/>
    <property type="match status" value="1"/>
</dbReference>
<dbReference type="PROSITE" id="PS51736">
    <property type="entry name" value="RECOMBINASES_3"/>
    <property type="match status" value="1"/>
</dbReference>
<proteinExistence type="predicted"/>
<dbReference type="CDD" id="cd00338">
    <property type="entry name" value="Ser_Recombinase"/>
    <property type="match status" value="1"/>
</dbReference>
<organism evidence="9 10">
    <name type="scientific">Lactiplantibacillus mudanjiangensis</name>
    <dbReference type="NCBI Taxonomy" id="1296538"/>
    <lineage>
        <taxon>Bacteria</taxon>
        <taxon>Bacillati</taxon>
        <taxon>Bacillota</taxon>
        <taxon>Bacilli</taxon>
        <taxon>Lactobacillales</taxon>
        <taxon>Lactobacillaceae</taxon>
        <taxon>Lactiplantibacillus</taxon>
    </lineage>
</organism>
<keyword evidence="10" id="KW-1185">Reference proteome</keyword>
<dbReference type="Proteomes" id="UP000289996">
    <property type="component" value="Unassembled WGS sequence"/>
</dbReference>
<keyword evidence="3" id="KW-0233">DNA recombination</keyword>
<dbReference type="InterPro" id="IPR006119">
    <property type="entry name" value="Resolv_N"/>
</dbReference>
<evidence type="ECO:0000256" key="4">
    <source>
        <dbReference type="PIRSR" id="PIRSR606118-50"/>
    </source>
</evidence>
<evidence type="ECO:0000313" key="9">
    <source>
        <dbReference type="EMBL" id="VDG26758.1"/>
    </source>
</evidence>
<evidence type="ECO:0000256" key="1">
    <source>
        <dbReference type="ARBA" id="ARBA00022908"/>
    </source>
</evidence>
<accession>A0A660DXW4</accession>
<dbReference type="RefSeq" id="WP_130851167.1">
    <property type="nucleotide sequence ID" value="NZ_UYIG01000001.1"/>
</dbReference>
<dbReference type="EMBL" id="UYIG01000001">
    <property type="protein sequence ID" value="VDG26758.1"/>
    <property type="molecule type" value="Genomic_DNA"/>
</dbReference>
<dbReference type="SUPFAM" id="SSF53041">
    <property type="entry name" value="Resolvase-like"/>
    <property type="match status" value="1"/>
</dbReference>
<dbReference type="Pfam" id="PF07508">
    <property type="entry name" value="Recombinase"/>
    <property type="match status" value="1"/>
</dbReference>
<evidence type="ECO:0000259" key="7">
    <source>
        <dbReference type="PROSITE" id="PS51736"/>
    </source>
</evidence>
<dbReference type="SMART" id="SM00857">
    <property type="entry name" value="Resolvase"/>
    <property type="match status" value="1"/>
</dbReference>
<reference evidence="9 10" key="1">
    <citation type="submission" date="2018-11" db="EMBL/GenBank/DDBJ databases">
        <authorList>
            <person name="Wuyts S."/>
        </authorList>
    </citation>
    <scope>NUCLEOTIDE SEQUENCE [LARGE SCALE GENOMIC DNA]</scope>
    <source>
        <strain evidence="9">Lactobacillus mudanjiangensis AMBF249</strain>
    </source>
</reference>
<name>A0A660DXW4_9LACO</name>
<dbReference type="OrthoDB" id="9811097at2"/>
<feature type="domain" description="Resolvase/invertase-type recombinase catalytic" evidence="7">
    <location>
        <begin position="13"/>
        <end position="163"/>
    </location>
</feature>
<dbReference type="Gene3D" id="3.40.50.1390">
    <property type="entry name" value="Resolvase, N-terminal catalytic domain"/>
    <property type="match status" value="1"/>
</dbReference>
<dbReference type="InterPro" id="IPR036162">
    <property type="entry name" value="Resolvase-like_N_sf"/>
</dbReference>
<evidence type="ECO:0000259" key="8">
    <source>
        <dbReference type="PROSITE" id="PS51737"/>
    </source>
</evidence>
<keyword evidence="1" id="KW-0229">DNA integration</keyword>
<evidence type="ECO:0000313" key="10">
    <source>
        <dbReference type="Proteomes" id="UP000289996"/>
    </source>
</evidence>
<keyword evidence="6" id="KW-0175">Coiled coil</keyword>
<dbReference type="InterPro" id="IPR006118">
    <property type="entry name" value="Recombinase_CS"/>
</dbReference>
<dbReference type="Pfam" id="PF00239">
    <property type="entry name" value="Resolvase"/>
    <property type="match status" value="1"/>
</dbReference>
<dbReference type="GO" id="GO:0000150">
    <property type="term" value="F:DNA strand exchange activity"/>
    <property type="evidence" value="ECO:0007669"/>
    <property type="project" value="InterPro"/>
</dbReference>
<dbReference type="AlphaFoldDB" id="A0A660DXW4"/>
<evidence type="ECO:0000256" key="3">
    <source>
        <dbReference type="ARBA" id="ARBA00023172"/>
    </source>
</evidence>
<dbReference type="PANTHER" id="PTHR30461">
    <property type="entry name" value="DNA-INVERTASE FROM LAMBDOID PROPHAGE"/>
    <property type="match status" value="1"/>
</dbReference>
<feature type="active site" description="O-(5'-phospho-DNA)-serine intermediate" evidence="4 5">
    <location>
        <position position="21"/>
    </location>
</feature>
<evidence type="ECO:0000256" key="6">
    <source>
        <dbReference type="SAM" id="Coils"/>
    </source>
</evidence>
<gene>
    <name evidence="9" type="ORF">MUDAN_MDHGFNIF_00161</name>
</gene>
<evidence type="ECO:0000256" key="2">
    <source>
        <dbReference type="ARBA" id="ARBA00023125"/>
    </source>
</evidence>
<dbReference type="InterPro" id="IPR011109">
    <property type="entry name" value="DNA_bind_recombinase_dom"/>
</dbReference>
<dbReference type="GO" id="GO:0003677">
    <property type="term" value="F:DNA binding"/>
    <property type="evidence" value="ECO:0007669"/>
    <property type="project" value="UniProtKB-KW"/>
</dbReference>
<dbReference type="Gene3D" id="3.90.1750.20">
    <property type="entry name" value="Putative Large Serine Recombinase, Chain B, Domain 2"/>
    <property type="match status" value="1"/>
</dbReference>
<feature type="coiled-coil region" evidence="6">
    <location>
        <begin position="412"/>
        <end position="464"/>
    </location>
</feature>